<reference evidence="1 2" key="1">
    <citation type="submission" date="2009-01" db="EMBL/GenBank/DDBJ databases">
        <authorList>
            <person name="Fulton L."/>
            <person name="Clifton S."/>
            <person name="Fulton B."/>
            <person name="Xu J."/>
            <person name="Minx P."/>
            <person name="Pepin K.H."/>
            <person name="Johnson M."/>
            <person name="Bhonagiri V."/>
            <person name="Nash W.E."/>
            <person name="Mardis E.R."/>
            <person name="Wilson R.K."/>
        </authorList>
    </citation>
    <scope>NUCLEOTIDE SEQUENCE [LARGE SCALE GENOMIC DNA]</scope>
    <source>
        <strain evidence="2">DSM 10507 / JCM 14656 / S5a33</strain>
    </source>
</reference>
<dbReference type="AlphaFoldDB" id="C0CP18"/>
<protein>
    <submittedName>
        <fullName evidence="1">Uncharacterized protein</fullName>
    </submittedName>
</protein>
<comment type="caution">
    <text evidence="1">The sequence shown here is derived from an EMBL/GenBank/DDBJ whole genome shotgun (WGS) entry which is preliminary data.</text>
</comment>
<dbReference type="HOGENOM" id="CLU_3096169_0_0_9"/>
<dbReference type="Proteomes" id="UP000003100">
    <property type="component" value="Unassembled WGS sequence"/>
</dbReference>
<accession>C0CP18</accession>
<name>C0CP18_BLAHS</name>
<dbReference type="RefSeq" id="WP_005950127.1">
    <property type="nucleotide sequence ID" value="NZ_CP136423.1"/>
</dbReference>
<organism evidence="1 2">
    <name type="scientific">Blautia hydrogenotrophica (strain DSM 10507 / JCM 14656 / S5a33)</name>
    <name type="common">Ruminococcus hydrogenotrophicus</name>
    <dbReference type="NCBI Taxonomy" id="476272"/>
    <lineage>
        <taxon>Bacteria</taxon>
        <taxon>Bacillati</taxon>
        <taxon>Bacillota</taxon>
        <taxon>Clostridia</taxon>
        <taxon>Lachnospirales</taxon>
        <taxon>Lachnospiraceae</taxon>
        <taxon>Blautia</taxon>
    </lineage>
</organism>
<dbReference type="EMBL" id="ACBZ01000142">
    <property type="protein sequence ID" value="EEG48475.1"/>
    <property type="molecule type" value="Genomic_DNA"/>
</dbReference>
<dbReference type="GeneID" id="86822789"/>
<gene>
    <name evidence="1" type="ORF">RUMHYD_02619</name>
</gene>
<evidence type="ECO:0000313" key="2">
    <source>
        <dbReference type="Proteomes" id="UP000003100"/>
    </source>
</evidence>
<keyword evidence="2" id="KW-1185">Reference proteome</keyword>
<sequence length="51" mass="5795">MYVYASGHQYELSLSLVPRRCLWGNVIHVDEGLGAWYNVCGIKEGCVFCRT</sequence>
<proteinExistence type="predicted"/>
<dbReference type="PATRIC" id="fig|476272.21.peg.747"/>
<evidence type="ECO:0000313" key="1">
    <source>
        <dbReference type="EMBL" id="EEG48475.1"/>
    </source>
</evidence>
<reference evidence="1 2" key="2">
    <citation type="submission" date="2009-02" db="EMBL/GenBank/DDBJ databases">
        <title>Draft genome sequence of Blautia hydrogenotrophica DSM 10507 (Ruminococcus hydrogenotrophicus DSM 10507).</title>
        <authorList>
            <person name="Sudarsanam P."/>
            <person name="Ley R."/>
            <person name="Guruge J."/>
            <person name="Turnbaugh P.J."/>
            <person name="Mahowald M."/>
            <person name="Liep D."/>
            <person name="Gordon J."/>
        </authorList>
    </citation>
    <scope>NUCLEOTIDE SEQUENCE [LARGE SCALE GENOMIC DNA]</scope>
    <source>
        <strain evidence="2">DSM 10507 / JCM 14656 / S5a33</strain>
    </source>
</reference>